<evidence type="ECO:0000313" key="2">
    <source>
        <dbReference type="Proteomes" id="UP000814033"/>
    </source>
</evidence>
<organism evidence="1 2">
    <name type="scientific">Auriscalpium vulgare</name>
    <dbReference type="NCBI Taxonomy" id="40419"/>
    <lineage>
        <taxon>Eukaryota</taxon>
        <taxon>Fungi</taxon>
        <taxon>Dikarya</taxon>
        <taxon>Basidiomycota</taxon>
        <taxon>Agaricomycotina</taxon>
        <taxon>Agaricomycetes</taxon>
        <taxon>Russulales</taxon>
        <taxon>Auriscalpiaceae</taxon>
        <taxon>Auriscalpium</taxon>
    </lineage>
</organism>
<protein>
    <submittedName>
        <fullName evidence="1">Uncharacterized protein</fullName>
    </submittedName>
</protein>
<gene>
    <name evidence="1" type="ORF">FA95DRAFT_1604677</name>
</gene>
<comment type="caution">
    <text evidence="1">The sequence shown here is derived from an EMBL/GenBank/DDBJ whole genome shotgun (WGS) entry which is preliminary data.</text>
</comment>
<evidence type="ECO:0000313" key="1">
    <source>
        <dbReference type="EMBL" id="KAI0049147.1"/>
    </source>
</evidence>
<keyword evidence="2" id="KW-1185">Reference proteome</keyword>
<name>A0ACB8RZ69_9AGAM</name>
<sequence length="465" mass="49745">MRLAFKVIVFCGLSLVTALSTLPLTSTSLSAPLQSFSTPPQTSTLPSSPLQNLSAPPQTSTLPFAPLQSLAPQQRLQAYVSITQLSNTTTNQGKLQSDVNAAAAKAVAIAQSFNDIYNKLMVVDNMRLQTATFAPTWQRYQIHFLAIMNTASIQAYGVAQYSTAFEELLSIVANASISTASKVSTIQSFIDSFSDIRDVSNFLVESFEELSADIINFTGTFNNFAEDKLHQDNSQILDLMDQIADLQKQIADINKALQDVTDAMGAVLLGAALASAFLPLFASAIVIGAAIAEGVLATTATGLAIALSVEQGNLGSLQGDLQDLKNDVSTIDSVQYTLNQTAINNVAKVAAHIGLFTQVWEDVSDQSTKLIGWLQSGANQNATQETPDVLQVFVDEATTIYASMGTALQSYSQQIQNLPGSSGPRKRAPERRFSVSVVGTETVGPGQSFIRETFGEWSYDVGNSV</sequence>
<accession>A0ACB8RZ69</accession>
<dbReference type="EMBL" id="MU275877">
    <property type="protein sequence ID" value="KAI0049147.1"/>
    <property type="molecule type" value="Genomic_DNA"/>
</dbReference>
<reference evidence="1" key="1">
    <citation type="submission" date="2021-02" db="EMBL/GenBank/DDBJ databases">
        <authorList>
            <consortium name="DOE Joint Genome Institute"/>
            <person name="Ahrendt S."/>
            <person name="Looney B.P."/>
            <person name="Miyauchi S."/>
            <person name="Morin E."/>
            <person name="Drula E."/>
            <person name="Courty P.E."/>
            <person name="Chicoki N."/>
            <person name="Fauchery L."/>
            <person name="Kohler A."/>
            <person name="Kuo A."/>
            <person name="Labutti K."/>
            <person name="Pangilinan J."/>
            <person name="Lipzen A."/>
            <person name="Riley R."/>
            <person name="Andreopoulos W."/>
            <person name="He G."/>
            <person name="Johnson J."/>
            <person name="Barry K.W."/>
            <person name="Grigoriev I.V."/>
            <person name="Nagy L."/>
            <person name="Hibbett D."/>
            <person name="Henrissat B."/>
            <person name="Matheny P.B."/>
            <person name="Labbe J."/>
            <person name="Martin F."/>
        </authorList>
    </citation>
    <scope>NUCLEOTIDE SEQUENCE</scope>
    <source>
        <strain evidence="1">FP105234-sp</strain>
    </source>
</reference>
<dbReference type="Proteomes" id="UP000814033">
    <property type="component" value="Unassembled WGS sequence"/>
</dbReference>
<reference evidence="1" key="2">
    <citation type="journal article" date="2022" name="New Phytol.">
        <title>Evolutionary transition to the ectomycorrhizal habit in the genomes of a hyperdiverse lineage of mushroom-forming fungi.</title>
        <authorList>
            <person name="Looney B."/>
            <person name="Miyauchi S."/>
            <person name="Morin E."/>
            <person name="Drula E."/>
            <person name="Courty P.E."/>
            <person name="Kohler A."/>
            <person name="Kuo A."/>
            <person name="LaButti K."/>
            <person name="Pangilinan J."/>
            <person name="Lipzen A."/>
            <person name="Riley R."/>
            <person name="Andreopoulos W."/>
            <person name="He G."/>
            <person name="Johnson J."/>
            <person name="Nolan M."/>
            <person name="Tritt A."/>
            <person name="Barry K.W."/>
            <person name="Grigoriev I.V."/>
            <person name="Nagy L.G."/>
            <person name="Hibbett D."/>
            <person name="Henrissat B."/>
            <person name="Matheny P.B."/>
            <person name="Labbe J."/>
            <person name="Martin F.M."/>
        </authorList>
    </citation>
    <scope>NUCLEOTIDE SEQUENCE</scope>
    <source>
        <strain evidence="1">FP105234-sp</strain>
    </source>
</reference>
<proteinExistence type="predicted"/>